<gene>
    <name evidence="3" type="ORF">EAY64_13860</name>
</gene>
<evidence type="ECO:0000313" key="3">
    <source>
        <dbReference type="EMBL" id="RMC95318.1"/>
    </source>
</evidence>
<dbReference type="Pfam" id="PF02525">
    <property type="entry name" value="Flavodoxin_2"/>
    <property type="match status" value="1"/>
</dbReference>
<accession>A0A454JGA9</accession>
<dbReference type="AlphaFoldDB" id="A0A454JGA9"/>
<comment type="caution">
    <text evidence="3">The sequence shown here is derived from an EMBL/GenBank/DDBJ whole genome shotgun (WGS) entry which is preliminary data.</text>
</comment>
<dbReference type="Gene3D" id="3.40.50.360">
    <property type="match status" value="1"/>
</dbReference>
<evidence type="ECO:0000259" key="2">
    <source>
        <dbReference type="Pfam" id="PF02525"/>
    </source>
</evidence>
<dbReference type="GO" id="GO:0003955">
    <property type="term" value="F:NAD(P)H dehydrogenase (quinone) activity"/>
    <property type="evidence" value="ECO:0007669"/>
    <property type="project" value="TreeGrafter"/>
</dbReference>
<dbReference type="InterPro" id="IPR046980">
    <property type="entry name" value="KefG/KefF"/>
</dbReference>
<evidence type="ECO:0000313" key="4">
    <source>
        <dbReference type="Proteomes" id="UP000274139"/>
    </source>
</evidence>
<dbReference type="InterPro" id="IPR003680">
    <property type="entry name" value="Flavodoxin_fold"/>
</dbReference>
<dbReference type="OrthoDB" id="9798454at2"/>
<dbReference type="Proteomes" id="UP000274139">
    <property type="component" value="Unassembled WGS sequence"/>
</dbReference>
<dbReference type="PANTHER" id="PTHR47307">
    <property type="entry name" value="GLUTATHIONE-REGULATED POTASSIUM-EFFLUX SYSTEM ANCILLARY PROTEIN KEFG"/>
    <property type="match status" value="1"/>
</dbReference>
<keyword evidence="4" id="KW-1185">Reference proteome</keyword>
<keyword evidence="1" id="KW-0560">Oxidoreductase</keyword>
<feature type="domain" description="Flavodoxin-like fold" evidence="2">
    <location>
        <begin position="1"/>
        <end position="167"/>
    </location>
</feature>
<dbReference type="SUPFAM" id="SSF52218">
    <property type="entry name" value="Flavoproteins"/>
    <property type="match status" value="1"/>
</dbReference>
<dbReference type="PANTHER" id="PTHR47307:SF1">
    <property type="entry name" value="GLUTATHIONE-REGULATED POTASSIUM-EFFLUX SYSTEM ANCILLARY PROTEIN KEFG"/>
    <property type="match status" value="1"/>
</dbReference>
<reference evidence="3 4" key="1">
    <citation type="submission" date="2018-10" db="EMBL/GenBank/DDBJ databases">
        <title>Draft genome sequence of Aquitalea MWU14-2217 isolated from a wild cranberry bog in Provincetown, Massachusetts.</title>
        <authorList>
            <person name="Ebadzadsahrai G."/>
            <person name="Soby S."/>
        </authorList>
    </citation>
    <scope>NUCLEOTIDE SEQUENCE [LARGE SCALE GENOMIC DNA]</scope>
    <source>
        <strain evidence="3 4">MWU14-2217</strain>
    </source>
</reference>
<name>A0A454JGA9_9NEIS</name>
<dbReference type="EMBL" id="RFAR01000057">
    <property type="protein sequence ID" value="RMC95318.1"/>
    <property type="molecule type" value="Genomic_DNA"/>
</dbReference>
<protein>
    <submittedName>
        <fullName evidence="3">Flavodoxin family protein</fullName>
    </submittedName>
</protein>
<proteinExistence type="predicted"/>
<sequence>MKTLLIVSHPYPEQSQVIQALQQTAASLPNVTVRNLETLYGHDTTAFDVAAEQQAHEGVERVVYLFPIHWFNLTPMLKAYLNQVWSYGWAFGPEGHALRGKQMQVVVSAGATAHTYSAAGLIQSTVQEVLTPMKASALYVGMSYAEPLAFYEAMGASGDKLAHFQQALLACLSAPQTAATVATA</sequence>
<organism evidence="3 4">
    <name type="scientific">Aquitalea palustris</name>
    <dbReference type="NCBI Taxonomy" id="2480983"/>
    <lineage>
        <taxon>Bacteria</taxon>
        <taxon>Pseudomonadati</taxon>
        <taxon>Pseudomonadota</taxon>
        <taxon>Betaproteobacteria</taxon>
        <taxon>Neisseriales</taxon>
        <taxon>Chromobacteriaceae</taxon>
        <taxon>Aquitalea</taxon>
    </lineage>
</organism>
<dbReference type="RefSeq" id="WP_103525341.1">
    <property type="nucleotide sequence ID" value="NZ_JAIZDC010000006.1"/>
</dbReference>
<dbReference type="InterPro" id="IPR029039">
    <property type="entry name" value="Flavoprotein-like_sf"/>
</dbReference>
<evidence type="ECO:0000256" key="1">
    <source>
        <dbReference type="ARBA" id="ARBA00023002"/>
    </source>
</evidence>
<dbReference type="GO" id="GO:0010181">
    <property type="term" value="F:FMN binding"/>
    <property type="evidence" value="ECO:0007669"/>
    <property type="project" value="TreeGrafter"/>
</dbReference>
<dbReference type="GO" id="GO:0009055">
    <property type="term" value="F:electron transfer activity"/>
    <property type="evidence" value="ECO:0007669"/>
    <property type="project" value="TreeGrafter"/>
</dbReference>